<evidence type="ECO:0000313" key="1">
    <source>
        <dbReference type="EMBL" id="KAJ1678886.1"/>
    </source>
</evidence>
<accession>A0ACC1HTA0</accession>
<sequence length="448" mass="49635">MPQQVFSPQSYIHDPQDFHLHQRPSLTSRPTEHQELPPAGDNNDGSAHEGYQHRQQNTNEWLELYDPESNIVVYANPATGECSWNKPEGATIKPRDEKGEWWMLQDEDTGIPYYYNTTTGEAEWEPPLDATIIPFEAFMATSTGKRLSMVVANRASLLLGDEQASALVRRLSRTSLKSGSRSTTSFAQADPSIYSDPVMPSNVSSTTALHQTNHYRHHQSLPPLETFPEAEEYGYQDRPNPDATGSQSSNDAPTGYGSQDGLSQAAAAHDMPGFHAARPGECVATTAINHNSSGRKASAASVPAPPSGRELDRGRLELTTPTTDTSRPRFNTADNYLLSTSDSKANSINSPSTPFSMASEANFLSESLPVMSSRIQTFPDYASLHFAEQKRGFFRKRITLQELISFSLEPISRSLLKLSKDYHRDAIKMFKAIQRIMGDRPHDRDGDA</sequence>
<comment type="caution">
    <text evidence="1">The sequence shown here is derived from an EMBL/GenBank/DDBJ whole genome shotgun (WGS) entry which is preliminary data.</text>
</comment>
<keyword evidence="2" id="KW-1185">Reference proteome</keyword>
<evidence type="ECO:0000313" key="2">
    <source>
        <dbReference type="Proteomes" id="UP001145114"/>
    </source>
</evidence>
<dbReference type="Proteomes" id="UP001145114">
    <property type="component" value="Unassembled WGS sequence"/>
</dbReference>
<reference evidence="1" key="1">
    <citation type="submission" date="2022-06" db="EMBL/GenBank/DDBJ databases">
        <title>Phylogenomic reconstructions and comparative analyses of Kickxellomycotina fungi.</title>
        <authorList>
            <person name="Reynolds N.K."/>
            <person name="Stajich J.E."/>
            <person name="Barry K."/>
            <person name="Grigoriev I.V."/>
            <person name="Crous P."/>
            <person name="Smith M.E."/>
        </authorList>
    </citation>
    <scope>NUCLEOTIDE SEQUENCE</scope>
    <source>
        <strain evidence="1">RSA 2271</strain>
    </source>
</reference>
<name>A0ACC1HTA0_9FUNG</name>
<organism evidence="1 2">
    <name type="scientific">Spiromyces aspiralis</name>
    <dbReference type="NCBI Taxonomy" id="68401"/>
    <lineage>
        <taxon>Eukaryota</taxon>
        <taxon>Fungi</taxon>
        <taxon>Fungi incertae sedis</taxon>
        <taxon>Zoopagomycota</taxon>
        <taxon>Kickxellomycotina</taxon>
        <taxon>Kickxellomycetes</taxon>
        <taxon>Kickxellales</taxon>
        <taxon>Kickxellaceae</taxon>
        <taxon>Spiromyces</taxon>
    </lineage>
</organism>
<protein>
    <submittedName>
        <fullName evidence="1">Uncharacterized protein</fullName>
    </submittedName>
</protein>
<proteinExistence type="predicted"/>
<gene>
    <name evidence="1" type="ORF">EV182_003155</name>
</gene>
<feature type="non-terminal residue" evidence="1">
    <location>
        <position position="448"/>
    </location>
</feature>
<dbReference type="EMBL" id="JAMZIH010000777">
    <property type="protein sequence ID" value="KAJ1678886.1"/>
    <property type="molecule type" value="Genomic_DNA"/>
</dbReference>